<gene>
    <name evidence="13" type="ORF">BaRGS_00007685</name>
</gene>
<evidence type="ECO:0000256" key="4">
    <source>
        <dbReference type="ARBA" id="ARBA00022490"/>
    </source>
</evidence>
<feature type="compositionally biased region" description="Low complexity" evidence="12">
    <location>
        <begin position="457"/>
        <end position="466"/>
    </location>
</feature>
<keyword evidence="4" id="KW-0963">Cytoplasm</keyword>
<dbReference type="GO" id="GO:0005814">
    <property type="term" value="C:centriole"/>
    <property type="evidence" value="ECO:0007669"/>
    <property type="project" value="UniProtKB-SubCell"/>
</dbReference>
<name>A0ABD0LNV3_9CAEN</name>
<evidence type="ECO:0000313" key="14">
    <source>
        <dbReference type="Proteomes" id="UP001519460"/>
    </source>
</evidence>
<feature type="compositionally biased region" description="Polar residues" evidence="12">
    <location>
        <begin position="612"/>
        <end position="656"/>
    </location>
</feature>
<feature type="compositionally biased region" description="Low complexity" evidence="12">
    <location>
        <begin position="550"/>
        <end position="568"/>
    </location>
</feature>
<keyword evidence="9" id="KW-0131">Cell cycle</keyword>
<evidence type="ECO:0000256" key="5">
    <source>
        <dbReference type="ARBA" id="ARBA00022618"/>
    </source>
</evidence>
<feature type="compositionally biased region" description="Polar residues" evidence="12">
    <location>
        <begin position="103"/>
        <end position="113"/>
    </location>
</feature>
<evidence type="ECO:0000256" key="6">
    <source>
        <dbReference type="ARBA" id="ARBA00022776"/>
    </source>
</evidence>
<evidence type="ECO:0000256" key="11">
    <source>
        <dbReference type="SAM" id="Coils"/>
    </source>
</evidence>
<dbReference type="Pfam" id="PF15678">
    <property type="entry name" value="SPICE"/>
    <property type="match status" value="3"/>
</dbReference>
<evidence type="ECO:0000256" key="3">
    <source>
        <dbReference type="ARBA" id="ARBA00018313"/>
    </source>
</evidence>
<keyword evidence="8" id="KW-0206">Cytoskeleton</keyword>
<accession>A0ABD0LNV3</accession>
<dbReference type="GO" id="GO:0051301">
    <property type="term" value="P:cell division"/>
    <property type="evidence" value="ECO:0007669"/>
    <property type="project" value="UniProtKB-KW"/>
</dbReference>
<comment type="caution">
    <text evidence="13">The sequence shown here is derived from an EMBL/GenBank/DDBJ whole genome shotgun (WGS) entry which is preliminary data.</text>
</comment>
<dbReference type="PANTHER" id="PTHR31167:SF3">
    <property type="entry name" value="SPINDLE AND CENTRIOLE-ASSOCIATED PROTEIN 1"/>
    <property type="match status" value="1"/>
</dbReference>
<keyword evidence="6" id="KW-0498">Mitosis</keyword>
<feature type="compositionally biased region" description="Polar residues" evidence="12">
    <location>
        <begin position="317"/>
        <end position="327"/>
    </location>
</feature>
<evidence type="ECO:0000256" key="12">
    <source>
        <dbReference type="SAM" id="MobiDB-lite"/>
    </source>
</evidence>
<feature type="coiled-coil region" evidence="11">
    <location>
        <begin position="657"/>
        <end position="698"/>
    </location>
</feature>
<feature type="compositionally biased region" description="Acidic residues" evidence="12">
    <location>
        <begin position="139"/>
        <end position="148"/>
    </location>
</feature>
<feature type="region of interest" description="Disordered" evidence="12">
    <location>
        <begin position="450"/>
        <end position="488"/>
    </location>
</feature>
<evidence type="ECO:0000256" key="7">
    <source>
        <dbReference type="ARBA" id="ARBA00023054"/>
    </source>
</evidence>
<sequence>MSFIRPGQGRAKRKAFVRKRPQWDESVNDLDAYRATPEEVRLRKEAHKSKNHIAVKLEKMRKEKQRQRAGLTNVEARHVAILKEVLHDQQQKFTGFPNVTMPPGNQKSSSSLPSAPEIRTRTEVLSESMMSQSALNDLSETESSDSDTEDQHAEPVNFQSQLDLQRFQHFLQQEENRNSNALPSSASMSQTDIQRLQQLQQFLRTEEPTRDGGDGLSRGAGPRNDNNQTLSTISGTVGASIQFSQHPHGPAHSTHLLADPGPLGQVLLAAGGRLQLPGYQTPPESSREAGTSQQTPPKSALNDTGKVKKSKRRVPQPESSQNTSSLNMADMRKVLESLEAEIADFERKTGRRPATDVQRTETFTGYTVSLVTAVTKLTHYLKETEMRLQAEMMVREQLTQDVRQLALTIDSLTQEIIMTQEEYGKLYSEHHSYRQQMQGEMALLQAQVLDLKHHQSSHGSQGSQHSTPGKAASAAENQEESFSALPNHVTEPSAAVLLSPVVRKTRIHDRPQPEPLMQKRQTSLIDLTSLAEDGSTQQKEQHQSTVQLKATTSVTVSSGASGSASSSTRTDPPRLTQAPPVMATVSVPRPIPLVQSNVGVSLPGSHAAGPVTQPQSAHSYSAQSNTTVSSAASGNTRGQQQPPARSQTGAPSSVSNTRAMENQIAELNRQHAEAQQRLQSLLAQQKRQHNQLEALHAEDGCDGEDGGQLNHKPRPVQEGVVPSTVSPPISPISQRSEHFTSLNPGQRLASMSREIKVALPTVDLEVSGGSLGSPP</sequence>
<proteinExistence type="predicted"/>
<keyword evidence="14" id="KW-1185">Reference proteome</keyword>
<keyword evidence="5" id="KW-0132">Cell division</keyword>
<protein>
    <recommendedName>
        <fullName evidence="3">Spindle and centriole-associated protein 1</fullName>
    </recommendedName>
    <alternativeName>
        <fullName evidence="10">Coiled-coil domain-containing protein 52</fullName>
    </alternativeName>
</protein>
<feature type="region of interest" description="Disordered" evidence="12">
    <location>
        <begin position="275"/>
        <end position="329"/>
    </location>
</feature>
<comment type="subcellular location">
    <subcellularLocation>
        <location evidence="1">Cytoplasm</location>
        <location evidence="1">Cytoskeleton</location>
        <location evidence="1">Microtubule organizing center</location>
        <location evidence="1">Centrosome</location>
        <location evidence="1">Centriole</location>
    </subcellularLocation>
    <subcellularLocation>
        <location evidence="2">Cytoplasm</location>
        <location evidence="2">Cytoskeleton</location>
        <location evidence="2">Spindle</location>
    </subcellularLocation>
</comment>
<evidence type="ECO:0000256" key="2">
    <source>
        <dbReference type="ARBA" id="ARBA00004186"/>
    </source>
</evidence>
<feature type="compositionally biased region" description="Low complexity" evidence="12">
    <location>
        <begin position="720"/>
        <end position="733"/>
    </location>
</feature>
<organism evidence="13 14">
    <name type="scientific">Batillaria attramentaria</name>
    <dbReference type="NCBI Taxonomy" id="370345"/>
    <lineage>
        <taxon>Eukaryota</taxon>
        <taxon>Metazoa</taxon>
        <taxon>Spiralia</taxon>
        <taxon>Lophotrochozoa</taxon>
        <taxon>Mollusca</taxon>
        <taxon>Gastropoda</taxon>
        <taxon>Caenogastropoda</taxon>
        <taxon>Sorbeoconcha</taxon>
        <taxon>Cerithioidea</taxon>
        <taxon>Batillariidae</taxon>
        <taxon>Batillaria</taxon>
    </lineage>
</organism>
<feature type="region of interest" description="Disordered" evidence="12">
    <location>
        <begin position="206"/>
        <end position="232"/>
    </location>
</feature>
<evidence type="ECO:0000313" key="13">
    <source>
        <dbReference type="EMBL" id="KAK7501200.1"/>
    </source>
</evidence>
<dbReference type="AlphaFoldDB" id="A0ABD0LNV3"/>
<feature type="region of interest" description="Disordered" evidence="12">
    <location>
        <begin position="94"/>
        <end position="155"/>
    </location>
</feature>
<reference evidence="13 14" key="1">
    <citation type="journal article" date="2023" name="Sci. Data">
        <title>Genome assembly of the Korean intertidal mud-creeper Batillaria attramentaria.</title>
        <authorList>
            <person name="Patra A.K."/>
            <person name="Ho P.T."/>
            <person name="Jun S."/>
            <person name="Lee S.J."/>
            <person name="Kim Y."/>
            <person name="Won Y.J."/>
        </authorList>
    </citation>
    <scope>NUCLEOTIDE SEQUENCE [LARGE SCALE GENOMIC DNA]</scope>
    <source>
        <strain evidence="13">Wonlab-2016</strain>
    </source>
</reference>
<evidence type="ECO:0000256" key="8">
    <source>
        <dbReference type="ARBA" id="ARBA00023212"/>
    </source>
</evidence>
<dbReference type="Proteomes" id="UP001519460">
    <property type="component" value="Unassembled WGS sequence"/>
</dbReference>
<feature type="compositionally biased region" description="Polar residues" evidence="12">
    <location>
        <begin position="534"/>
        <end position="549"/>
    </location>
</feature>
<feature type="region of interest" description="Disordered" evidence="12">
    <location>
        <begin position="532"/>
        <end position="578"/>
    </location>
</feature>
<feature type="compositionally biased region" description="Polar residues" evidence="12">
    <location>
        <begin position="125"/>
        <end position="138"/>
    </location>
</feature>
<feature type="coiled-coil region" evidence="11">
    <location>
        <begin position="395"/>
        <end position="422"/>
    </location>
</feature>
<dbReference type="InterPro" id="IPR031387">
    <property type="entry name" value="SPICE1"/>
</dbReference>
<evidence type="ECO:0000256" key="10">
    <source>
        <dbReference type="ARBA" id="ARBA00030722"/>
    </source>
</evidence>
<feature type="region of interest" description="Disordered" evidence="12">
    <location>
        <begin position="604"/>
        <end position="656"/>
    </location>
</feature>
<evidence type="ECO:0000256" key="9">
    <source>
        <dbReference type="ARBA" id="ARBA00023306"/>
    </source>
</evidence>
<evidence type="ECO:0000256" key="1">
    <source>
        <dbReference type="ARBA" id="ARBA00004114"/>
    </source>
</evidence>
<feature type="compositionally biased region" description="Polar residues" evidence="12">
    <location>
        <begin position="282"/>
        <end position="297"/>
    </location>
</feature>
<keyword evidence="7 11" id="KW-0175">Coiled coil</keyword>
<dbReference type="PANTHER" id="PTHR31167">
    <property type="entry name" value="SPINDLE AND CENTRIOLE ASSOCIATED PROTEIN 1 SPICE1"/>
    <property type="match status" value="1"/>
</dbReference>
<dbReference type="GO" id="GO:0005819">
    <property type="term" value="C:spindle"/>
    <property type="evidence" value="ECO:0007669"/>
    <property type="project" value="UniProtKB-SubCell"/>
</dbReference>
<dbReference type="EMBL" id="JACVVK020000033">
    <property type="protein sequence ID" value="KAK7501200.1"/>
    <property type="molecule type" value="Genomic_DNA"/>
</dbReference>
<feature type="region of interest" description="Disordered" evidence="12">
    <location>
        <begin position="698"/>
        <end position="747"/>
    </location>
</feature>